<evidence type="ECO:0000259" key="1">
    <source>
        <dbReference type="Pfam" id="PF00534"/>
    </source>
</evidence>
<name>A0ABV8JSL5_9FLAO</name>
<dbReference type="PANTHER" id="PTHR12526">
    <property type="entry name" value="GLYCOSYLTRANSFERASE"/>
    <property type="match status" value="1"/>
</dbReference>
<evidence type="ECO:0000313" key="3">
    <source>
        <dbReference type="Proteomes" id="UP001595814"/>
    </source>
</evidence>
<proteinExistence type="predicted"/>
<keyword evidence="2" id="KW-0328">Glycosyltransferase</keyword>
<comment type="caution">
    <text evidence="2">The sequence shown here is derived from an EMBL/GenBank/DDBJ whole genome shotgun (WGS) entry which is preliminary data.</text>
</comment>
<keyword evidence="3" id="KW-1185">Reference proteome</keyword>
<organism evidence="2 3">
    <name type="scientific">Euzebyella saccharophila</name>
    <dbReference type="NCBI Taxonomy" id="679664"/>
    <lineage>
        <taxon>Bacteria</taxon>
        <taxon>Pseudomonadati</taxon>
        <taxon>Bacteroidota</taxon>
        <taxon>Flavobacteriia</taxon>
        <taxon>Flavobacteriales</taxon>
        <taxon>Flavobacteriaceae</taxon>
        <taxon>Euzebyella</taxon>
    </lineage>
</organism>
<dbReference type="Gene3D" id="3.40.50.2000">
    <property type="entry name" value="Glycogen Phosphorylase B"/>
    <property type="match status" value="2"/>
</dbReference>
<dbReference type="InterPro" id="IPR001296">
    <property type="entry name" value="Glyco_trans_1"/>
</dbReference>
<dbReference type="CDD" id="cd03811">
    <property type="entry name" value="GT4_GT28_WabH-like"/>
    <property type="match status" value="1"/>
</dbReference>
<sequence>MLYNIYKTWLLVLPTDSIQGSEHIVQSFGRFVLQKGHKCKVIILTKKHSKGWVPLEQEMEVTYFNFSSYFLGAFWLIPYLLLKNNKNITHSFSSQTIINGTLGLAKRLRVLNAHVIVRESNSIFELLKGYKLKIYSLFYHLGYKGSSLVITQTDYMKNQLVSSLPQLSKKLHIKTIPNPFNFQDINSKKAALEPFYQNTKFIVAAGRLAPAKGFDILIDAFGRLTEQNPHLHLVILGEGPQRERLNHQINAHGLTDRIHMPGYVNNVYSFFEKAEVCVLSSRIEGFPNVLLQMMSQNTAVVATLSAGGIDEIPQIYTCPTENKEALIIAIQKALKEDTTNNRPIFDAYLKARTWENFYSEMVMHLP</sequence>
<dbReference type="Pfam" id="PF00534">
    <property type="entry name" value="Glycos_transf_1"/>
    <property type="match status" value="1"/>
</dbReference>
<dbReference type="EMBL" id="JBHSAW010000025">
    <property type="protein sequence ID" value="MFC4097907.1"/>
    <property type="molecule type" value="Genomic_DNA"/>
</dbReference>
<reference evidence="3" key="1">
    <citation type="journal article" date="2019" name="Int. J. Syst. Evol. Microbiol.">
        <title>The Global Catalogue of Microorganisms (GCM) 10K type strain sequencing project: providing services to taxonomists for standard genome sequencing and annotation.</title>
        <authorList>
            <consortium name="The Broad Institute Genomics Platform"/>
            <consortium name="The Broad Institute Genome Sequencing Center for Infectious Disease"/>
            <person name="Wu L."/>
            <person name="Ma J."/>
        </authorList>
    </citation>
    <scope>NUCLEOTIDE SEQUENCE [LARGE SCALE GENOMIC DNA]</scope>
    <source>
        <strain evidence="3">CECT 7477</strain>
    </source>
</reference>
<dbReference type="SUPFAM" id="SSF53756">
    <property type="entry name" value="UDP-Glycosyltransferase/glycogen phosphorylase"/>
    <property type="match status" value="1"/>
</dbReference>
<dbReference type="GO" id="GO:0016757">
    <property type="term" value="F:glycosyltransferase activity"/>
    <property type="evidence" value="ECO:0007669"/>
    <property type="project" value="UniProtKB-KW"/>
</dbReference>
<dbReference type="RefSeq" id="WP_192462937.1">
    <property type="nucleotide sequence ID" value="NZ_JACYFJ010000005.1"/>
</dbReference>
<gene>
    <name evidence="2" type="ORF">ACFOUT_18630</name>
</gene>
<dbReference type="EC" id="2.4.-.-" evidence="2"/>
<dbReference type="Proteomes" id="UP001595814">
    <property type="component" value="Unassembled WGS sequence"/>
</dbReference>
<keyword evidence="2" id="KW-0808">Transferase</keyword>
<evidence type="ECO:0000313" key="2">
    <source>
        <dbReference type="EMBL" id="MFC4097907.1"/>
    </source>
</evidence>
<accession>A0ABV8JSL5</accession>
<protein>
    <submittedName>
        <fullName evidence="2">Glycosyltransferase</fullName>
        <ecNumber evidence="2">2.4.-.-</ecNumber>
    </submittedName>
</protein>
<feature type="domain" description="Glycosyl transferase family 1" evidence="1">
    <location>
        <begin position="194"/>
        <end position="344"/>
    </location>
</feature>